<evidence type="ECO:0000256" key="3">
    <source>
        <dbReference type="ARBA" id="ARBA00022448"/>
    </source>
</evidence>
<keyword evidence="4 9" id="KW-0509">mRNA transport</keyword>
<dbReference type="GO" id="GO:0006406">
    <property type="term" value="P:mRNA export from nucleus"/>
    <property type="evidence" value="ECO:0007669"/>
    <property type="project" value="TreeGrafter"/>
</dbReference>
<reference evidence="11" key="1">
    <citation type="journal article" date="2021" name="Nat. Commun.">
        <title>Genetic determinants of endophytism in the Arabidopsis root mycobiome.</title>
        <authorList>
            <person name="Mesny F."/>
            <person name="Miyauchi S."/>
            <person name="Thiergart T."/>
            <person name="Pickel B."/>
            <person name="Atanasova L."/>
            <person name="Karlsson M."/>
            <person name="Huettel B."/>
            <person name="Barry K.W."/>
            <person name="Haridas S."/>
            <person name="Chen C."/>
            <person name="Bauer D."/>
            <person name="Andreopoulos W."/>
            <person name="Pangilinan J."/>
            <person name="LaButti K."/>
            <person name="Riley R."/>
            <person name="Lipzen A."/>
            <person name="Clum A."/>
            <person name="Drula E."/>
            <person name="Henrissat B."/>
            <person name="Kohler A."/>
            <person name="Grigoriev I.V."/>
            <person name="Martin F.M."/>
            <person name="Hacquard S."/>
        </authorList>
    </citation>
    <scope>NUCLEOTIDE SEQUENCE</scope>
    <source>
        <strain evidence="11">MPI-CAGE-CH-0243</strain>
    </source>
</reference>
<evidence type="ECO:0000256" key="1">
    <source>
        <dbReference type="ARBA" id="ARBA00004567"/>
    </source>
</evidence>
<evidence type="ECO:0000313" key="12">
    <source>
        <dbReference type="Proteomes" id="UP000700596"/>
    </source>
</evidence>
<comment type="subunit">
    <text evidence="9">Component of the nuclear pore complex (NPC).</text>
</comment>
<organism evidence="11 12">
    <name type="scientific">Dendryphion nanum</name>
    <dbReference type="NCBI Taxonomy" id="256645"/>
    <lineage>
        <taxon>Eukaryota</taxon>
        <taxon>Fungi</taxon>
        <taxon>Dikarya</taxon>
        <taxon>Ascomycota</taxon>
        <taxon>Pezizomycotina</taxon>
        <taxon>Dothideomycetes</taxon>
        <taxon>Pleosporomycetidae</taxon>
        <taxon>Pleosporales</taxon>
        <taxon>Torulaceae</taxon>
        <taxon>Dendryphion</taxon>
    </lineage>
</organism>
<keyword evidence="12" id="KW-1185">Reference proteome</keyword>
<dbReference type="GO" id="GO:0006606">
    <property type="term" value="P:protein import into nucleus"/>
    <property type="evidence" value="ECO:0007669"/>
    <property type="project" value="TreeGrafter"/>
</dbReference>
<dbReference type="OrthoDB" id="5422384at2759"/>
<dbReference type="EMBL" id="JAGMWT010000001">
    <property type="protein sequence ID" value="KAH7138550.1"/>
    <property type="molecule type" value="Genomic_DNA"/>
</dbReference>
<dbReference type="Pfam" id="PF07575">
    <property type="entry name" value="Nucleopor_Nup85"/>
    <property type="match status" value="1"/>
</dbReference>
<feature type="compositionally biased region" description="Polar residues" evidence="10">
    <location>
        <begin position="179"/>
        <end position="191"/>
    </location>
</feature>
<accession>A0A9P9EIM8</accession>
<feature type="compositionally biased region" description="Acidic residues" evidence="10">
    <location>
        <begin position="127"/>
        <end position="172"/>
    </location>
</feature>
<evidence type="ECO:0000256" key="6">
    <source>
        <dbReference type="ARBA" id="ARBA00023010"/>
    </source>
</evidence>
<feature type="compositionally biased region" description="Low complexity" evidence="10">
    <location>
        <begin position="13"/>
        <end position="24"/>
    </location>
</feature>
<feature type="compositionally biased region" description="Polar residues" evidence="10">
    <location>
        <begin position="51"/>
        <end position="90"/>
    </location>
</feature>
<protein>
    <recommendedName>
        <fullName evidence="9">Nuclear pore complex protein Nup85</fullName>
    </recommendedName>
</protein>
<dbReference type="GO" id="GO:0031080">
    <property type="term" value="C:nuclear pore outer ring"/>
    <property type="evidence" value="ECO:0007669"/>
    <property type="project" value="TreeGrafter"/>
</dbReference>
<dbReference type="AlphaFoldDB" id="A0A9P9EIM8"/>
<evidence type="ECO:0000256" key="10">
    <source>
        <dbReference type="SAM" id="MobiDB-lite"/>
    </source>
</evidence>
<dbReference type="PANTHER" id="PTHR13373:SF21">
    <property type="entry name" value="NUCLEAR PORE COMPLEX PROTEIN NUP85"/>
    <property type="match status" value="1"/>
</dbReference>
<proteinExistence type="inferred from homology"/>
<keyword evidence="5 9" id="KW-0653">Protein transport</keyword>
<comment type="function">
    <text evidence="9">Functions as a component of the nuclear pore complex (NPC).</text>
</comment>
<keyword evidence="6 9" id="KW-0811">Translocation</keyword>
<feature type="compositionally biased region" description="Pro residues" evidence="10">
    <location>
        <begin position="25"/>
        <end position="34"/>
    </location>
</feature>
<evidence type="ECO:0000256" key="4">
    <source>
        <dbReference type="ARBA" id="ARBA00022816"/>
    </source>
</evidence>
<keyword evidence="7 9" id="KW-0906">Nuclear pore complex</keyword>
<evidence type="ECO:0000256" key="7">
    <source>
        <dbReference type="ARBA" id="ARBA00023132"/>
    </source>
</evidence>
<dbReference type="GO" id="GO:0045893">
    <property type="term" value="P:positive regulation of DNA-templated transcription"/>
    <property type="evidence" value="ECO:0007669"/>
    <property type="project" value="TreeGrafter"/>
</dbReference>
<dbReference type="InterPro" id="IPR011502">
    <property type="entry name" value="Nucleoporin_Nup85"/>
</dbReference>
<evidence type="ECO:0000256" key="9">
    <source>
        <dbReference type="RuleBase" id="RU365073"/>
    </source>
</evidence>
<dbReference type="Proteomes" id="UP000700596">
    <property type="component" value="Unassembled WGS sequence"/>
</dbReference>
<keyword evidence="9" id="KW-0472">Membrane</keyword>
<dbReference type="GO" id="GO:0017056">
    <property type="term" value="F:structural constituent of nuclear pore"/>
    <property type="evidence" value="ECO:0007669"/>
    <property type="project" value="TreeGrafter"/>
</dbReference>
<comment type="caution">
    <text evidence="11">The sequence shown here is derived from an EMBL/GenBank/DDBJ whole genome shotgun (WGS) entry which is preliminary data.</text>
</comment>
<feature type="compositionally biased region" description="Polar residues" evidence="10">
    <location>
        <begin position="114"/>
        <end position="126"/>
    </location>
</feature>
<dbReference type="PANTHER" id="PTHR13373">
    <property type="entry name" value="FROUNT PROTEIN-RELATED"/>
    <property type="match status" value="1"/>
</dbReference>
<sequence>MFRVPDSSPPSTPNTHHSSRTAPPSTTPAGPPPDLRSFIPSSTPAGPPPTNSLFGNSHFNTQKPLSFGNSFGVTNTGSFGFSRNLNSSPPKNEFSGVGSGQFGVPTSARPGSQRGRTSYRLPSSPLQDDEEEEDVDAEGESEEDEEDEDMEEDEDDDEDMDEEEDDDDELDDTFAQGRSRGNNKLSHSVASRGSLAEHSNPILVPFSAKQTHHDLLSLAKGLIPTIDRVTTHREPSGLILETESLLEKLHESMINDTPEKRTIVLEEVAQELLATWKSTPQTSFRGSLSASGRAGISPLAQAHRLSSLLLNIHHPGRVAEKLRGSTFSLVPTRPESRHFIPIPKTLIDWLDSYHDPGNEIPYVLRETGGYSASAHYWDAVLASTMRGKFHTVMKLLQGANFSVAETSEHDGLGSGGYQGRHLQEAQRAIRAALDLLEGCPAIASNDYDIKGHDWDIFRQQTYNALRYLREEAEGDRQDNYDASQSFQASHFGISQSQNSFALSQASRRAESKVPWSIYENLLRLYNLLLGSEEEIIALASDWVEATIGLSIWWDGEEEDVSKGSLAASRRSLARSQRVRTADVTPVKAYCQRISAALATVLDSEEDDLSINTTDRYEVGLACIFDDNIEGILQILRGWSLPIASAVAEVASSGDWFRRADGILDQFDQSDLMVLSYNEEQRPSVSKDDLLIAYSDFLSSQEHLASKDGNVVKEGWEVAVQVLGRLDDHLNANERIQTILNELSLESSDRVDKITQLCYGMNLSEHARSIALKYADHLRSNTQNYGDTLLYYARAHSATRIQEVLRVLVAHCLVKSIAYPTVDEIDPSLATLITSPKQTLTKFASTDPEGAQLLSNYLSGYATIRKFYEVRDEEALIKTGEKPAHRPLARKRIAASALLVIISSAASSIRGGLYDPEIETVVQVDVLLCLLGEALVFLNQPKRTLTLRHLYSLLAAVEDLDTAPSMIRAQCEEVLTTTLAAAHGDAPKIPSPTAMLQKSTSNLTTASSQYSLIGSTEFGSVGDRSTESSAVLVRGSGPEREKDTFKRGWDWRKGFEKDASGVEVIRVLRLAIARELAAAFADGEV</sequence>
<evidence type="ECO:0000256" key="8">
    <source>
        <dbReference type="ARBA" id="ARBA00023242"/>
    </source>
</evidence>
<keyword evidence="3 9" id="KW-0813">Transport</keyword>
<evidence type="ECO:0000313" key="11">
    <source>
        <dbReference type="EMBL" id="KAH7138550.1"/>
    </source>
</evidence>
<dbReference type="GO" id="GO:0031965">
    <property type="term" value="C:nuclear membrane"/>
    <property type="evidence" value="ECO:0007669"/>
    <property type="project" value="UniProtKB-UniRule"/>
</dbReference>
<feature type="region of interest" description="Disordered" evidence="10">
    <location>
        <begin position="1"/>
        <end position="194"/>
    </location>
</feature>
<evidence type="ECO:0000256" key="5">
    <source>
        <dbReference type="ARBA" id="ARBA00022927"/>
    </source>
</evidence>
<comment type="similarity">
    <text evidence="2 9">Belongs to the nucleoporin Nup85 family.</text>
</comment>
<evidence type="ECO:0000256" key="2">
    <source>
        <dbReference type="ARBA" id="ARBA00005573"/>
    </source>
</evidence>
<name>A0A9P9EIM8_9PLEO</name>
<keyword evidence="8 9" id="KW-0539">Nucleus</keyword>
<comment type="subcellular location">
    <subcellularLocation>
        <location evidence="1 9">Nucleus</location>
        <location evidence="1 9">Nuclear pore complex</location>
    </subcellularLocation>
</comment>
<gene>
    <name evidence="11" type="ORF">B0J11DRAFT_18939</name>
</gene>